<evidence type="ECO:0000313" key="4">
    <source>
        <dbReference type="Proteomes" id="UP000619536"/>
    </source>
</evidence>
<accession>A0A8J3AHT1</accession>
<dbReference type="AlphaFoldDB" id="A0A8J3AHT1"/>
<dbReference type="InterPro" id="IPR013094">
    <property type="entry name" value="AB_hydrolase_3"/>
</dbReference>
<gene>
    <name evidence="3" type="ORF">GCM10007377_04320</name>
</gene>
<name>A0A8J3AHT1_9BIFI</name>
<reference evidence="3" key="2">
    <citation type="submission" date="2020-09" db="EMBL/GenBank/DDBJ databases">
        <authorList>
            <person name="Sun Q."/>
            <person name="Sedlacek I."/>
        </authorList>
    </citation>
    <scope>NUCLEOTIDE SEQUENCE</scope>
    <source>
        <strain evidence="3">CCM 8606</strain>
    </source>
</reference>
<dbReference type="Proteomes" id="UP000619536">
    <property type="component" value="Unassembled WGS sequence"/>
</dbReference>
<dbReference type="Gene3D" id="3.40.50.1820">
    <property type="entry name" value="alpha/beta hydrolase"/>
    <property type="match status" value="1"/>
</dbReference>
<feature type="domain" description="Alpha/beta hydrolase fold-3" evidence="2">
    <location>
        <begin position="106"/>
        <end position="328"/>
    </location>
</feature>
<sequence length="350" mass="39129">MSIRSKIALGTALSAAGLWAYAHGVEHRSATSWIAEHILPARKAASIFGTTSKQAFQEKLAPYYISNERPVANPSLLVGQKVEEIHVHGMQVFIWNNKHNPTQPVLLYTHGGGYVHQPSIMHYISVARIARLLDARVVFPIYPKLPNHTFEETFQSLDALYRIILPTVDSSERITIMGDSAGGGLALAFAMYIRDHHLAQPKHIVLLSPWTDIATNNRAIAQYEPLDPMLKAWPIQQLGKLWATPAATNHNSVGSSTAKPTIHNEHKDYARNPYVSPLYGNFDHLGTITIVVGTHELLYPDSERLHQALSAQGIRHHYIVGDKMNHVYPIYPIPEAWRVQRNIASIIAKH</sequence>
<dbReference type="InterPro" id="IPR050300">
    <property type="entry name" value="GDXG_lipolytic_enzyme"/>
</dbReference>
<evidence type="ECO:0000313" key="3">
    <source>
        <dbReference type="EMBL" id="GGI13110.1"/>
    </source>
</evidence>
<dbReference type="PANTHER" id="PTHR48081:SF8">
    <property type="entry name" value="ALPHA_BETA HYDROLASE FOLD-3 DOMAIN-CONTAINING PROTEIN-RELATED"/>
    <property type="match status" value="1"/>
</dbReference>
<dbReference type="SUPFAM" id="SSF53474">
    <property type="entry name" value="alpha/beta-Hydrolases"/>
    <property type="match status" value="1"/>
</dbReference>
<keyword evidence="4" id="KW-1185">Reference proteome</keyword>
<reference evidence="3" key="1">
    <citation type="journal article" date="2014" name="Int. J. Syst. Evol. Microbiol.">
        <title>Complete genome sequence of Corynebacterium casei LMG S-19264T (=DSM 44701T), isolated from a smear-ripened cheese.</title>
        <authorList>
            <consortium name="US DOE Joint Genome Institute (JGI-PGF)"/>
            <person name="Walter F."/>
            <person name="Albersmeier A."/>
            <person name="Kalinowski J."/>
            <person name="Ruckert C."/>
        </authorList>
    </citation>
    <scope>NUCLEOTIDE SEQUENCE</scope>
    <source>
        <strain evidence="3">CCM 8606</strain>
    </source>
</reference>
<dbReference type="RefSeq" id="WP_188354589.1">
    <property type="nucleotide sequence ID" value="NZ_BMDH01000001.1"/>
</dbReference>
<dbReference type="Pfam" id="PF07859">
    <property type="entry name" value="Abhydrolase_3"/>
    <property type="match status" value="1"/>
</dbReference>
<dbReference type="InterPro" id="IPR029058">
    <property type="entry name" value="AB_hydrolase_fold"/>
</dbReference>
<dbReference type="GO" id="GO:0016787">
    <property type="term" value="F:hydrolase activity"/>
    <property type="evidence" value="ECO:0007669"/>
    <property type="project" value="UniProtKB-KW"/>
</dbReference>
<dbReference type="EMBL" id="BMDH01000001">
    <property type="protein sequence ID" value="GGI13110.1"/>
    <property type="molecule type" value="Genomic_DNA"/>
</dbReference>
<proteinExistence type="predicted"/>
<organism evidence="3 4">
    <name type="scientific">Galliscardovia ingluviei</name>
    <dbReference type="NCBI Taxonomy" id="1769422"/>
    <lineage>
        <taxon>Bacteria</taxon>
        <taxon>Bacillati</taxon>
        <taxon>Actinomycetota</taxon>
        <taxon>Actinomycetes</taxon>
        <taxon>Bifidobacteriales</taxon>
        <taxon>Bifidobacteriaceae</taxon>
        <taxon>Galliscardovia</taxon>
    </lineage>
</organism>
<evidence type="ECO:0000259" key="2">
    <source>
        <dbReference type="Pfam" id="PF07859"/>
    </source>
</evidence>
<keyword evidence="1" id="KW-0378">Hydrolase</keyword>
<evidence type="ECO:0000256" key="1">
    <source>
        <dbReference type="ARBA" id="ARBA00022801"/>
    </source>
</evidence>
<comment type="caution">
    <text evidence="3">The sequence shown here is derived from an EMBL/GenBank/DDBJ whole genome shotgun (WGS) entry which is preliminary data.</text>
</comment>
<dbReference type="PANTHER" id="PTHR48081">
    <property type="entry name" value="AB HYDROLASE SUPERFAMILY PROTEIN C4A8.06C"/>
    <property type="match status" value="1"/>
</dbReference>
<protein>
    <recommendedName>
        <fullName evidence="2">Alpha/beta hydrolase fold-3 domain-containing protein</fullName>
    </recommendedName>
</protein>